<dbReference type="Gene3D" id="3.40.50.2300">
    <property type="match status" value="2"/>
</dbReference>
<dbReference type="PANTHER" id="PTHR34836">
    <property type="entry name" value="OS06G0188250 PROTEIN"/>
    <property type="match status" value="1"/>
</dbReference>
<proteinExistence type="predicted"/>
<dbReference type="AlphaFoldDB" id="A0ABD3ASR4"/>
<accession>A0ABD3ASR4</accession>
<dbReference type="EMBL" id="JBJUIK010000002">
    <property type="protein sequence ID" value="KAL3534250.1"/>
    <property type="molecule type" value="Genomic_DNA"/>
</dbReference>
<gene>
    <name evidence="1" type="ORF">ACH5RR_002711</name>
</gene>
<sequence>MQLGKFKVFNGGQLLLKILSEINFTGLTGQVRFTADPNIIVTGSEVVNIVLMGNHTVSYWSNYSGFCLFPPESGKENHTKIDNVTWPGGMTRTPRGWVIANSGRAFRIGIPERASFKEFVAELNNSHNVQGYCIDLFDEAKKN</sequence>
<comment type="caution">
    <text evidence="1">The sequence shown here is derived from an EMBL/GenBank/DDBJ whole genome shotgun (WGS) entry which is preliminary data.</text>
</comment>
<organism evidence="1 2">
    <name type="scientific">Cinchona calisaya</name>
    <dbReference type="NCBI Taxonomy" id="153742"/>
    <lineage>
        <taxon>Eukaryota</taxon>
        <taxon>Viridiplantae</taxon>
        <taxon>Streptophyta</taxon>
        <taxon>Embryophyta</taxon>
        <taxon>Tracheophyta</taxon>
        <taxon>Spermatophyta</taxon>
        <taxon>Magnoliopsida</taxon>
        <taxon>eudicotyledons</taxon>
        <taxon>Gunneridae</taxon>
        <taxon>Pentapetalae</taxon>
        <taxon>asterids</taxon>
        <taxon>lamiids</taxon>
        <taxon>Gentianales</taxon>
        <taxon>Rubiaceae</taxon>
        <taxon>Cinchonoideae</taxon>
        <taxon>Cinchoneae</taxon>
        <taxon>Cinchona</taxon>
    </lineage>
</organism>
<protein>
    <submittedName>
        <fullName evidence="1">Uncharacterized protein</fullName>
    </submittedName>
</protein>
<evidence type="ECO:0000313" key="2">
    <source>
        <dbReference type="Proteomes" id="UP001630127"/>
    </source>
</evidence>
<dbReference type="Proteomes" id="UP001630127">
    <property type="component" value="Unassembled WGS sequence"/>
</dbReference>
<dbReference type="InterPro" id="IPR015683">
    <property type="entry name" value="Ionotropic_Glu_rcpt"/>
</dbReference>
<dbReference type="SUPFAM" id="SSF53822">
    <property type="entry name" value="Periplasmic binding protein-like I"/>
    <property type="match status" value="1"/>
</dbReference>
<keyword evidence="2" id="KW-1185">Reference proteome</keyword>
<dbReference type="InterPro" id="IPR028082">
    <property type="entry name" value="Peripla_BP_I"/>
</dbReference>
<reference evidence="1 2" key="1">
    <citation type="submission" date="2024-11" db="EMBL/GenBank/DDBJ databases">
        <title>A near-complete genome assembly of Cinchona calisaya.</title>
        <authorList>
            <person name="Lian D.C."/>
            <person name="Zhao X.W."/>
            <person name="Wei L."/>
        </authorList>
    </citation>
    <scope>NUCLEOTIDE SEQUENCE [LARGE SCALE GENOMIC DNA]</scope>
    <source>
        <tissue evidence="1">Nenye</tissue>
    </source>
</reference>
<dbReference type="PANTHER" id="PTHR34836:SF7">
    <property type="entry name" value="RECEPTOR LIGAND BINDING REGION DOMAIN-CONTAINING PROTEIN"/>
    <property type="match status" value="1"/>
</dbReference>
<name>A0ABD3ASR4_9GENT</name>
<evidence type="ECO:0000313" key="1">
    <source>
        <dbReference type="EMBL" id="KAL3534250.1"/>
    </source>
</evidence>